<dbReference type="PROSITE" id="PS51898">
    <property type="entry name" value="TYR_RECOMBINASE"/>
    <property type="match status" value="1"/>
</dbReference>
<comment type="similarity">
    <text evidence="1">Belongs to the 'phage' integrase family.</text>
</comment>
<proteinExistence type="inferred from homology"/>
<protein>
    <submittedName>
        <fullName evidence="6">Tyrosine-type recombinase/integrase</fullName>
    </submittedName>
</protein>
<dbReference type="InterPro" id="IPR011010">
    <property type="entry name" value="DNA_brk_join_enz"/>
</dbReference>
<gene>
    <name evidence="6" type="ORF">ACFSOZ_16310</name>
</gene>
<dbReference type="PANTHER" id="PTHR30629:SF2">
    <property type="entry name" value="PROPHAGE INTEGRASE INTS-RELATED"/>
    <property type="match status" value="1"/>
</dbReference>
<comment type="caution">
    <text evidence="6">The sequence shown here is derived from an EMBL/GenBank/DDBJ whole genome shotgun (WGS) entry which is preliminary data.</text>
</comment>
<dbReference type="Proteomes" id="UP001597405">
    <property type="component" value="Unassembled WGS sequence"/>
</dbReference>
<dbReference type="PANTHER" id="PTHR30629">
    <property type="entry name" value="PROPHAGE INTEGRASE"/>
    <property type="match status" value="1"/>
</dbReference>
<evidence type="ECO:0000256" key="3">
    <source>
        <dbReference type="ARBA" id="ARBA00023125"/>
    </source>
</evidence>
<dbReference type="InterPro" id="IPR002104">
    <property type="entry name" value="Integrase_catalytic"/>
</dbReference>
<dbReference type="Pfam" id="PF13356">
    <property type="entry name" value="Arm-DNA-bind_3"/>
    <property type="match status" value="1"/>
</dbReference>
<feature type="domain" description="Tyr recombinase" evidence="5">
    <location>
        <begin position="208"/>
        <end position="382"/>
    </location>
</feature>
<dbReference type="InterPro" id="IPR050808">
    <property type="entry name" value="Phage_Integrase"/>
</dbReference>
<reference evidence="7" key="1">
    <citation type="journal article" date="2019" name="Int. J. Syst. Evol. Microbiol.">
        <title>The Global Catalogue of Microorganisms (GCM) 10K type strain sequencing project: providing services to taxonomists for standard genome sequencing and annotation.</title>
        <authorList>
            <consortium name="The Broad Institute Genomics Platform"/>
            <consortium name="The Broad Institute Genome Sequencing Center for Infectious Disease"/>
            <person name="Wu L."/>
            <person name="Ma J."/>
        </authorList>
    </citation>
    <scope>NUCLEOTIDE SEQUENCE [LARGE SCALE GENOMIC DNA]</scope>
    <source>
        <strain evidence="7">CGMCC 1.16225</strain>
    </source>
</reference>
<keyword evidence="2" id="KW-0229">DNA integration</keyword>
<dbReference type="Gene3D" id="1.10.150.130">
    <property type="match status" value="1"/>
</dbReference>
<dbReference type="Gene3D" id="1.10.443.10">
    <property type="entry name" value="Intergrase catalytic core"/>
    <property type="match status" value="1"/>
</dbReference>
<evidence type="ECO:0000256" key="4">
    <source>
        <dbReference type="ARBA" id="ARBA00023172"/>
    </source>
</evidence>
<keyword evidence="4" id="KW-0233">DNA recombination</keyword>
<accession>A0ABW4UA52</accession>
<dbReference type="EMBL" id="JBHUGZ010000011">
    <property type="protein sequence ID" value="MFD1984215.1"/>
    <property type="molecule type" value="Genomic_DNA"/>
</dbReference>
<organism evidence="6 7">
    <name type="scientific">Mesorhizobium newzealandense</name>
    <dbReference type="NCBI Taxonomy" id="1300302"/>
    <lineage>
        <taxon>Bacteria</taxon>
        <taxon>Pseudomonadati</taxon>
        <taxon>Pseudomonadota</taxon>
        <taxon>Alphaproteobacteria</taxon>
        <taxon>Hyphomicrobiales</taxon>
        <taxon>Phyllobacteriaceae</taxon>
        <taxon>Mesorhizobium</taxon>
    </lineage>
</organism>
<evidence type="ECO:0000256" key="2">
    <source>
        <dbReference type="ARBA" id="ARBA00022908"/>
    </source>
</evidence>
<dbReference type="Pfam" id="PF00589">
    <property type="entry name" value="Phage_integrase"/>
    <property type="match status" value="1"/>
</dbReference>
<evidence type="ECO:0000313" key="7">
    <source>
        <dbReference type="Proteomes" id="UP001597405"/>
    </source>
</evidence>
<dbReference type="RefSeq" id="WP_379099973.1">
    <property type="nucleotide sequence ID" value="NZ_JBHUGZ010000011.1"/>
</dbReference>
<dbReference type="InterPro" id="IPR053876">
    <property type="entry name" value="Phage_int_M"/>
</dbReference>
<dbReference type="InterPro" id="IPR025166">
    <property type="entry name" value="Integrase_DNA_bind_dom"/>
</dbReference>
<dbReference type="InterPro" id="IPR038488">
    <property type="entry name" value="Integrase_DNA-bd_sf"/>
</dbReference>
<sequence length="405" mass="45195">MARHKLRDTQIKGLPAGRHGDGDGLWLYVQKSGTRSWVFIYIRQGVRREFGLGSYGNASGKISLADARSRADEAREIIKHGGDPTKEMAHRRRMIKLRSFGECADELLTSKENTFRNAKHAAQWKMTLTEYAHPLRKIPVGDVTTDDVVRVLRPLWADKQETASRLRGRIEKVLDYAKAVGLRSGENPARWKGHLDHILPARQRLARGHHAAMAYADVPAFMQKLVGVAGFGARALELCILTATRSGEVLNAKWPEFDMDKALWTIPAERMKMGKEHVVPLPARALAVLKGLEAKSLSEWVFPGSAPKKPLSNMGMTAVMRRMGRGEFTVHGFRSSFRDWAGDATNFARDVAEMALAHKVGDEVENAYRRGSALAKRRKLMDAWAAYVSTTKGGENVTPLLRKAH</sequence>
<dbReference type="InterPro" id="IPR010998">
    <property type="entry name" value="Integrase_recombinase_N"/>
</dbReference>
<dbReference type="InterPro" id="IPR013762">
    <property type="entry name" value="Integrase-like_cat_sf"/>
</dbReference>
<evidence type="ECO:0000259" key="5">
    <source>
        <dbReference type="PROSITE" id="PS51898"/>
    </source>
</evidence>
<dbReference type="SUPFAM" id="SSF56349">
    <property type="entry name" value="DNA breaking-rejoining enzymes"/>
    <property type="match status" value="1"/>
</dbReference>
<dbReference type="Gene3D" id="3.30.160.390">
    <property type="entry name" value="Integrase, DNA-binding domain"/>
    <property type="match status" value="1"/>
</dbReference>
<dbReference type="Pfam" id="PF22022">
    <property type="entry name" value="Phage_int_M"/>
    <property type="match status" value="1"/>
</dbReference>
<name>A0ABW4UA52_9HYPH</name>
<keyword evidence="3" id="KW-0238">DNA-binding</keyword>
<evidence type="ECO:0000313" key="6">
    <source>
        <dbReference type="EMBL" id="MFD1984215.1"/>
    </source>
</evidence>
<keyword evidence="7" id="KW-1185">Reference proteome</keyword>
<dbReference type="CDD" id="cd00801">
    <property type="entry name" value="INT_P4_C"/>
    <property type="match status" value="1"/>
</dbReference>
<evidence type="ECO:0000256" key="1">
    <source>
        <dbReference type="ARBA" id="ARBA00008857"/>
    </source>
</evidence>